<evidence type="ECO:0000256" key="1">
    <source>
        <dbReference type="ARBA" id="ARBA00005133"/>
    </source>
</evidence>
<evidence type="ECO:0000256" key="6">
    <source>
        <dbReference type="ARBA" id="ARBA00023235"/>
    </source>
</evidence>
<accession>A0A5J4YJ75</accession>
<dbReference type="NCBIfam" id="TIGR02129">
    <property type="entry name" value="hisA_euk"/>
    <property type="match status" value="1"/>
</dbReference>
<name>A0A5J4YJ75_PORPP</name>
<evidence type="ECO:0000256" key="3">
    <source>
        <dbReference type="ARBA" id="ARBA00012550"/>
    </source>
</evidence>
<sequence length="306" mass="33363">MAYVHVGTRLLLDGHGVVRRRGEACCSAVNRAQVSESGSRRASAPRVMRFRPCIDLHGGKVKQIVGGTLTDERGARPTTNFETELPPSHYAQMYCDDALPGGHVIMLGPGNEDAAIDALRAFPNGMHVGGGISPENAARYLDAGASHVIVTSYVFRDGQLDRSRLKQMVAAVGRERLVLDLSCKQRDGDYYVCTDRWQKWTSMKLCRDTFDDLAESCDEFLVHAAHVEGLRAGMDLGLVELLAEACPIDITYAGGARSLEDLDAVRVLARGRVDLTIGSALDIFGGQVKYSDAVAWQRAQELQAQE</sequence>
<dbReference type="PANTHER" id="PTHR43090:SF2">
    <property type="entry name" value="1-(5-PHOSPHORIBOSYL)-5-[(5-PHOSPHORIBOSYLAMINO)METHYLIDENEAMINO] IMIDAZOLE-4-CARBOXAMIDE ISOMERASE"/>
    <property type="match status" value="1"/>
</dbReference>
<keyword evidence="6" id="KW-0413">Isomerase</keyword>
<keyword evidence="5 7" id="KW-0368">Histidine biosynthesis</keyword>
<protein>
    <recommendedName>
        <fullName evidence="3">1-(5-phosphoribosyl)-5-[(5-phosphoribosylamino)methylideneamino]imidazole-4-carboxamideisomerase</fullName>
        <ecNumber evidence="3">5.3.1.16</ecNumber>
    </recommendedName>
</protein>
<dbReference type="GO" id="GO:0000105">
    <property type="term" value="P:L-histidine biosynthetic process"/>
    <property type="evidence" value="ECO:0007669"/>
    <property type="project" value="UniProtKB-UniPathway"/>
</dbReference>
<dbReference type="InterPro" id="IPR011060">
    <property type="entry name" value="RibuloseP-bd_barrel"/>
</dbReference>
<dbReference type="InterPro" id="IPR013785">
    <property type="entry name" value="Aldolase_TIM"/>
</dbReference>
<evidence type="ECO:0000256" key="4">
    <source>
        <dbReference type="ARBA" id="ARBA00022605"/>
    </source>
</evidence>
<comment type="similarity">
    <text evidence="2 7">Belongs to the HisA/HisF family.</text>
</comment>
<dbReference type="PANTHER" id="PTHR43090">
    <property type="entry name" value="1-(5-PHOSPHORIBOSYL)-5-[(5-PHOSPHORIBOSYLAMINO)METHYLIDENEAMINO] IMIDAZOLE-4-CARBOXAMIDE ISOMERASE"/>
    <property type="match status" value="1"/>
</dbReference>
<dbReference type="InterPro" id="IPR006062">
    <property type="entry name" value="His_biosynth"/>
</dbReference>
<evidence type="ECO:0000256" key="7">
    <source>
        <dbReference type="RuleBase" id="RU003657"/>
    </source>
</evidence>
<dbReference type="SUPFAM" id="SSF51366">
    <property type="entry name" value="Ribulose-phoshate binding barrel"/>
    <property type="match status" value="1"/>
</dbReference>
<comment type="pathway">
    <text evidence="1">Amino-acid biosynthesis; L-histidine biosynthesis; L-histidine from 5-phospho-alpha-D-ribose 1-diphosphate: step 4/9.</text>
</comment>
<dbReference type="GO" id="GO:0000162">
    <property type="term" value="P:L-tryptophan biosynthetic process"/>
    <property type="evidence" value="ECO:0007669"/>
    <property type="project" value="TreeGrafter"/>
</dbReference>
<proteinExistence type="inferred from homology"/>
<dbReference type="Gene3D" id="3.20.20.70">
    <property type="entry name" value="Aldolase class I"/>
    <property type="match status" value="1"/>
</dbReference>
<evidence type="ECO:0000313" key="9">
    <source>
        <dbReference type="Proteomes" id="UP000324585"/>
    </source>
</evidence>
<evidence type="ECO:0000256" key="2">
    <source>
        <dbReference type="ARBA" id="ARBA00009667"/>
    </source>
</evidence>
<comment type="caution">
    <text evidence="8">The sequence shown here is derived from an EMBL/GenBank/DDBJ whole genome shotgun (WGS) entry which is preliminary data.</text>
</comment>
<dbReference type="EC" id="5.3.1.16" evidence="3"/>
<evidence type="ECO:0000256" key="5">
    <source>
        <dbReference type="ARBA" id="ARBA00023102"/>
    </source>
</evidence>
<dbReference type="EMBL" id="VRMN01000018">
    <property type="protein sequence ID" value="KAA8490844.1"/>
    <property type="molecule type" value="Genomic_DNA"/>
</dbReference>
<dbReference type="Proteomes" id="UP000324585">
    <property type="component" value="Unassembled WGS sequence"/>
</dbReference>
<dbReference type="CDD" id="cd04723">
    <property type="entry name" value="HisA_HisF"/>
    <property type="match status" value="1"/>
</dbReference>
<keyword evidence="4 7" id="KW-0028">Amino-acid biosynthesis</keyword>
<dbReference type="AlphaFoldDB" id="A0A5J4YJ75"/>
<dbReference type="UniPathway" id="UPA00031">
    <property type="reaction ID" value="UER00009"/>
</dbReference>
<organism evidence="8 9">
    <name type="scientific">Porphyridium purpureum</name>
    <name type="common">Red alga</name>
    <name type="synonym">Porphyridium cruentum</name>
    <dbReference type="NCBI Taxonomy" id="35688"/>
    <lineage>
        <taxon>Eukaryota</taxon>
        <taxon>Rhodophyta</taxon>
        <taxon>Bangiophyceae</taxon>
        <taxon>Porphyridiales</taxon>
        <taxon>Porphyridiaceae</taxon>
        <taxon>Porphyridium</taxon>
    </lineage>
</organism>
<gene>
    <name evidence="8" type="ORF">FVE85_1291</name>
</gene>
<dbReference type="InterPro" id="IPR011858">
    <property type="entry name" value="His6/HISN3"/>
</dbReference>
<dbReference type="Pfam" id="PF00977">
    <property type="entry name" value="His_biosynth"/>
    <property type="match status" value="1"/>
</dbReference>
<dbReference type="InterPro" id="IPR044524">
    <property type="entry name" value="Isoase_HisA-like"/>
</dbReference>
<dbReference type="OMA" id="IEWNKTH"/>
<dbReference type="FunFam" id="3.20.20.70:FF:000110">
    <property type="entry name" value="1-(5-phosphoribosyl)-5-[(5-phosphoribosylamino)methylideneamino] imidazole-4-carboxamide isomerase, chloroplastic"/>
    <property type="match status" value="1"/>
</dbReference>
<evidence type="ECO:0000313" key="8">
    <source>
        <dbReference type="EMBL" id="KAA8490844.1"/>
    </source>
</evidence>
<keyword evidence="9" id="KW-1185">Reference proteome</keyword>
<dbReference type="OrthoDB" id="446074at2759"/>
<dbReference type="GO" id="GO:0003949">
    <property type="term" value="F:1-(5-phosphoribosyl)-5-[(5-phosphoribosylamino)methylideneamino]imidazole-4-carboxamide isomerase activity"/>
    <property type="evidence" value="ECO:0007669"/>
    <property type="project" value="UniProtKB-EC"/>
</dbReference>
<reference evidence="9" key="1">
    <citation type="journal article" date="2019" name="Nat. Commun.">
        <title>Expansion of phycobilisome linker gene families in mesophilic red algae.</title>
        <authorList>
            <person name="Lee J."/>
            <person name="Kim D."/>
            <person name="Bhattacharya D."/>
            <person name="Yoon H.S."/>
        </authorList>
    </citation>
    <scope>NUCLEOTIDE SEQUENCE [LARGE SCALE GENOMIC DNA]</scope>
    <source>
        <strain evidence="9">CCMP 1328</strain>
    </source>
</reference>
<dbReference type="GO" id="GO:0005737">
    <property type="term" value="C:cytoplasm"/>
    <property type="evidence" value="ECO:0007669"/>
    <property type="project" value="TreeGrafter"/>
</dbReference>